<dbReference type="CDD" id="cd12318">
    <property type="entry name" value="RRM5_RBM19_like"/>
    <property type="match status" value="1"/>
</dbReference>
<evidence type="ECO:0000256" key="2">
    <source>
        <dbReference type="ARBA" id="ARBA00008033"/>
    </source>
</evidence>
<dbReference type="Gene3D" id="3.30.70.330">
    <property type="match status" value="6"/>
</dbReference>
<dbReference type="InterPro" id="IPR035979">
    <property type="entry name" value="RBD_domain_sf"/>
</dbReference>
<dbReference type="OrthoDB" id="439639at2759"/>
<dbReference type="PANTHER" id="PTHR48039:SF5">
    <property type="entry name" value="RNA-BINDING PROTEIN 28"/>
    <property type="match status" value="1"/>
</dbReference>
<dbReference type="InterPro" id="IPR000504">
    <property type="entry name" value="RRM_dom"/>
</dbReference>
<feature type="compositionally biased region" description="Basic and acidic residues" evidence="7">
    <location>
        <begin position="606"/>
        <end position="617"/>
    </location>
</feature>
<dbReference type="PANTHER" id="PTHR48039">
    <property type="entry name" value="RNA-BINDING MOTIF PROTEIN 14B"/>
    <property type="match status" value="1"/>
</dbReference>
<dbReference type="FunFam" id="3.30.70.330:FF:000738">
    <property type="entry name" value="RNA-binding motif protein 19"/>
    <property type="match status" value="1"/>
</dbReference>
<dbReference type="GO" id="GO:0005634">
    <property type="term" value="C:nucleus"/>
    <property type="evidence" value="ECO:0007669"/>
    <property type="project" value="UniProtKB-SubCell"/>
</dbReference>
<feature type="domain" description="RRM" evidence="8">
    <location>
        <begin position="333"/>
        <end position="411"/>
    </location>
</feature>
<gene>
    <name evidence="9" type="ORF">NEZAVI_LOCUS12061</name>
</gene>
<feature type="domain" description="RRM" evidence="8">
    <location>
        <begin position="744"/>
        <end position="824"/>
    </location>
</feature>
<feature type="domain" description="RRM" evidence="8">
    <location>
        <begin position="640"/>
        <end position="723"/>
    </location>
</feature>
<evidence type="ECO:0000313" key="9">
    <source>
        <dbReference type="EMBL" id="CAH1403451.1"/>
    </source>
</evidence>
<feature type="domain" description="RRM" evidence="8">
    <location>
        <begin position="512"/>
        <end position="584"/>
    </location>
</feature>
<dbReference type="InterPro" id="IPR012677">
    <property type="entry name" value="Nucleotide-bd_a/b_plait_sf"/>
</dbReference>
<dbReference type="FunFam" id="3.30.70.330:FF:000277">
    <property type="entry name" value="RNA binding motif protein 19"/>
    <property type="match status" value="1"/>
</dbReference>
<dbReference type="PROSITE" id="PS50102">
    <property type="entry name" value="RRM"/>
    <property type="match status" value="6"/>
</dbReference>
<organism evidence="9 10">
    <name type="scientific">Nezara viridula</name>
    <name type="common">Southern green stink bug</name>
    <name type="synonym">Cimex viridulus</name>
    <dbReference type="NCBI Taxonomy" id="85310"/>
    <lineage>
        <taxon>Eukaryota</taxon>
        <taxon>Metazoa</taxon>
        <taxon>Ecdysozoa</taxon>
        <taxon>Arthropoda</taxon>
        <taxon>Hexapoda</taxon>
        <taxon>Insecta</taxon>
        <taxon>Pterygota</taxon>
        <taxon>Neoptera</taxon>
        <taxon>Paraneoptera</taxon>
        <taxon>Hemiptera</taxon>
        <taxon>Heteroptera</taxon>
        <taxon>Panheteroptera</taxon>
        <taxon>Pentatomomorpha</taxon>
        <taxon>Pentatomoidea</taxon>
        <taxon>Pentatomidae</taxon>
        <taxon>Pentatominae</taxon>
        <taxon>Nezara</taxon>
    </lineage>
</organism>
<name>A0A9P0MU37_NEZVI</name>
<feature type="region of interest" description="Disordered" evidence="7">
    <location>
        <begin position="166"/>
        <end position="193"/>
    </location>
</feature>
<dbReference type="AlphaFoldDB" id="A0A9P0MU37"/>
<dbReference type="SMART" id="SM00360">
    <property type="entry name" value="RRM"/>
    <property type="match status" value="6"/>
</dbReference>
<dbReference type="GO" id="GO:0003729">
    <property type="term" value="F:mRNA binding"/>
    <property type="evidence" value="ECO:0007669"/>
    <property type="project" value="TreeGrafter"/>
</dbReference>
<evidence type="ECO:0000313" key="10">
    <source>
        <dbReference type="Proteomes" id="UP001152798"/>
    </source>
</evidence>
<evidence type="ECO:0000259" key="8">
    <source>
        <dbReference type="PROSITE" id="PS50102"/>
    </source>
</evidence>
<evidence type="ECO:0000256" key="7">
    <source>
        <dbReference type="SAM" id="MobiDB-lite"/>
    </source>
</evidence>
<evidence type="ECO:0000256" key="1">
    <source>
        <dbReference type="ARBA" id="ARBA00004123"/>
    </source>
</evidence>
<dbReference type="InterPro" id="IPR034423">
    <property type="entry name" value="RBM19_RRM5"/>
</dbReference>
<proteinExistence type="inferred from homology"/>
<keyword evidence="4 6" id="KW-0694">RNA-binding</keyword>
<keyword evidence="10" id="KW-1185">Reference proteome</keyword>
<protein>
    <recommendedName>
        <fullName evidence="8">RRM domain-containing protein</fullName>
    </recommendedName>
</protein>
<feature type="region of interest" description="Disordered" evidence="7">
    <location>
        <begin position="590"/>
        <end position="617"/>
    </location>
</feature>
<keyword evidence="5" id="KW-0539">Nucleus</keyword>
<feature type="compositionally biased region" description="Basic and acidic residues" evidence="7">
    <location>
        <begin position="179"/>
        <end position="193"/>
    </location>
</feature>
<dbReference type="Proteomes" id="UP001152798">
    <property type="component" value="Chromosome 5"/>
</dbReference>
<feature type="domain" description="RRM" evidence="8">
    <location>
        <begin position="235"/>
        <end position="306"/>
    </location>
</feature>
<sequence>MSRIIIKNLPTNVSTDKLKEKFSEFGRITDVQLKYTSDGKFRNFAFIGFETEEEASNAIAALDKSFIGTHRIQVETCAGLGGSNKPKAWSKYAPDSSAYKKIHGKQFENINNILDEISTKKKKKNIKPEIIESLKKHLEDPQFLEYLDVCGKKNLITRIIKDHVEPETEQENSVQNHNLEIKKEDEKEQDKTKSAAFSSLSDLEYLKLKTKGISSVNEVPISCSEDKSEPKIKLFNIKITNLPFKTKKKDIKELLNPLVPASIRFIGNVKGVAYVGFQTEKELRQAMVKNKTFLSGKQLLFRKVEEKIQSKKPDKWKKQEESLKNEESIAESGRVFVRNLPYSVKEEELESLFSTFGPITEVIVPVDKISRQVRGYGIVTFLMPEHAVAAYCKLDGTVFHGRMLHLLPGKAKEDEKDLDVDAPYKSKKEKKLKASAGSSHNWNTLFLDLNAVAEVIAGKYECTKEEVLTRKNAAVKLALGETQLVNETRQFLEDNGVLLDAFNQEVKTRSKTVILVKNLPAKTTAAEIRKMFAKYGELGRIILPPTGVTGIVEFLEPSEARNAFKQLAYTKFKHLPLYLEWAPNNTFHKSNEESEEKINDSTIKVESSDDKNVKEESKDDIKVLKKEADDEEDIVPEPNTTLFVKNLNFETTDESLKQHFSSCGKIASAQVSKKKDARNPGKLLSMGYGFVQYYQQSSVVEALKNLQGSKLDGHALELKRSNRTLSSEAVFTRKKTNLQSQTGSKIIVRNIPFQATIKEIGDLFRTYGELKFVRLPKKLVGTGPHRGFGFVEYLSKHDAKRAMKALCQSTHLYGRRLVLEWANEDEGINELRKRTAQHFHSDTTDNNHKKARADIPIEGEEEEQEMLIDF</sequence>
<evidence type="ECO:0000256" key="3">
    <source>
        <dbReference type="ARBA" id="ARBA00022737"/>
    </source>
</evidence>
<comment type="similarity">
    <text evidence="2">Belongs to the RRM MRD1 family.</text>
</comment>
<dbReference type="Pfam" id="PF00076">
    <property type="entry name" value="RRM_1"/>
    <property type="match status" value="6"/>
</dbReference>
<evidence type="ECO:0000256" key="6">
    <source>
        <dbReference type="PROSITE-ProRule" id="PRU00176"/>
    </source>
</evidence>
<reference evidence="9" key="1">
    <citation type="submission" date="2022-01" db="EMBL/GenBank/DDBJ databases">
        <authorList>
            <person name="King R."/>
        </authorList>
    </citation>
    <scope>NUCLEOTIDE SEQUENCE</scope>
</reference>
<dbReference type="InterPro" id="IPR034421">
    <property type="entry name" value="RBM19_RRM6"/>
</dbReference>
<evidence type="ECO:0000256" key="5">
    <source>
        <dbReference type="ARBA" id="ARBA00023242"/>
    </source>
</evidence>
<feature type="domain" description="RRM" evidence="8">
    <location>
        <begin position="2"/>
        <end position="79"/>
    </location>
</feature>
<dbReference type="CDD" id="cd12571">
    <property type="entry name" value="RRM6_RBM19"/>
    <property type="match status" value="1"/>
</dbReference>
<keyword evidence="3" id="KW-0677">Repeat</keyword>
<dbReference type="InterPro" id="IPR051945">
    <property type="entry name" value="RRM_MRD1_RNA_proc_ribogen"/>
</dbReference>
<dbReference type="CDD" id="cd12569">
    <property type="entry name" value="RRM4_RBM19"/>
    <property type="match status" value="1"/>
</dbReference>
<dbReference type="EMBL" id="OV725081">
    <property type="protein sequence ID" value="CAH1403451.1"/>
    <property type="molecule type" value="Genomic_DNA"/>
</dbReference>
<accession>A0A9P0MU37</accession>
<comment type="subcellular location">
    <subcellularLocation>
        <location evidence="1">Nucleus</location>
    </subcellularLocation>
</comment>
<dbReference type="InterPro" id="IPR034420">
    <property type="entry name" value="RBM19_RRM4"/>
</dbReference>
<dbReference type="SUPFAM" id="SSF54928">
    <property type="entry name" value="RNA-binding domain, RBD"/>
    <property type="match status" value="4"/>
</dbReference>
<feature type="compositionally biased region" description="Basic and acidic residues" evidence="7">
    <location>
        <begin position="590"/>
        <end position="599"/>
    </location>
</feature>
<evidence type="ECO:0000256" key="4">
    <source>
        <dbReference type="ARBA" id="ARBA00022884"/>
    </source>
</evidence>